<reference evidence="9 10" key="1">
    <citation type="submission" date="2020-10" db="EMBL/GenBank/DDBJ databases">
        <title>Complete genome sequence of Paludibaculum fermentans P105T, a facultatively anaerobic acidobacterium capable of dissimilatory Fe(III) reduction.</title>
        <authorList>
            <person name="Dedysh S.N."/>
            <person name="Beletsky A.V."/>
            <person name="Kulichevskaya I.S."/>
            <person name="Mardanov A.V."/>
            <person name="Ravin N.V."/>
        </authorList>
    </citation>
    <scope>NUCLEOTIDE SEQUENCE [LARGE SCALE GENOMIC DNA]</scope>
    <source>
        <strain evidence="9 10">P105</strain>
    </source>
</reference>
<sequence>MAFTNSSARGAELNVTPLIDILLVLLIIFMVITPPKTLGLSAALPQPGGDPPTNSPADRSVVIQLDGDSNLRINTEPIRLPDLGARLLDIFKTRAERVVFVQARADTEFQYVAQVVDIAKGASIDHVGLLTARLDDGR</sequence>
<evidence type="ECO:0000256" key="3">
    <source>
        <dbReference type="ARBA" id="ARBA00022475"/>
    </source>
</evidence>
<dbReference type="GO" id="GO:0022857">
    <property type="term" value="F:transmembrane transporter activity"/>
    <property type="evidence" value="ECO:0007669"/>
    <property type="project" value="InterPro"/>
</dbReference>
<name>A0A7S7SMU0_PALFE</name>
<dbReference type="Pfam" id="PF02472">
    <property type="entry name" value="ExbD"/>
    <property type="match status" value="1"/>
</dbReference>
<keyword evidence="7" id="KW-0653">Protein transport</keyword>
<dbReference type="Gene3D" id="3.30.420.270">
    <property type="match status" value="1"/>
</dbReference>
<accession>A0A7S7SMU0</accession>
<dbReference type="InterPro" id="IPR003400">
    <property type="entry name" value="ExbD"/>
</dbReference>
<keyword evidence="4 7" id="KW-0812">Transmembrane</keyword>
<dbReference type="EMBL" id="CP063849">
    <property type="protein sequence ID" value="QOY91657.1"/>
    <property type="molecule type" value="Genomic_DNA"/>
</dbReference>
<evidence type="ECO:0000256" key="2">
    <source>
        <dbReference type="ARBA" id="ARBA00005811"/>
    </source>
</evidence>
<dbReference type="GO" id="GO:0015031">
    <property type="term" value="P:protein transport"/>
    <property type="evidence" value="ECO:0007669"/>
    <property type="project" value="UniProtKB-KW"/>
</dbReference>
<dbReference type="RefSeq" id="WP_194453311.1">
    <property type="nucleotide sequence ID" value="NZ_CP063849.1"/>
</dbReference>
<dbReference type="KEGG" id="pfer:IRI77_17440"/>
<protein>
    <submittedName>
        <fullName evidence="9">Biopolymer transporter ExbD</fullName>
    </submittedName>
</protein>
<evidence type="ECO:0000256" key="8">
    <source>
        <dbReference type="SAM" id="Phobius"/>
    </source>
</evidence>
<dbReference type="PANTHER" id="PTHR30558:SF7">
    <property type="entry name" value="TOL-PAL SYSTEM PROTEIN TOLR"/>
    <property type="match status" value="1"/>
</dbReference>
<evidence type="ECO:0000256" key="1">
    <source>
        <dbReference type="ARBA" id="ARBA00004162"/>
    </source>
</evidence>
<keyword evidence="5 8" id="KW-1133">Transmembrane helix</keyword>
<keyword evidence="3" id="KW-1003">Cell membrane</keyword>
<dbReference type="Proteomes" id="UP000593892">
    <property type="component" value="Chromosome"/>
</dbReference>
<dbReference type="PANTHER" id="PTHR30558">
    <property type="entry name" value="EXBD MEMBRANE COMPONENT OF PMF-DRIVEN MACROMOLECULE IMPORT SYSTEM"/>
    <property type="match status" value="1"/>
</dbReference>
<evidence type="ECO:0000313" key="9">
    <source>
        <dbReference type="EMBL" id="QOY91657.1"/>
    </source>
</evidence>
<evidence type="ECO:0000256" key="7">
    <source>
        <dbReference type="RuleBase" id="RU003879"/>
    </source>
</evidence>
<gene>
    <name evidence="9" type="ORF">IRI77_17440</name>
</gene>
<evidence type="ECO:0000256" key="5">
    <source>
        <dbReference type="ARBA" id="ARBA00022989"/>
    </source>
</evidence>
<organism evidence="9 10">
    <name type="scientific">Paludibaculum fermentans</name>
    <dbReference type="NCBI Taxonomy" id="1473598"/>
    <lineage>
        <taxon>Bacteria</taxon>
        <taxon>Pseudomonadati</taxon>
        <taxon>Acidobacteriota</taxon>
        <taxon>Terriglobia</taxon>
        <taxon>Bryobacterales</taxon>
        <taxon>Bryobacteraceae</taxon>
        <taxon>Paludibaculum</taxon>
    </lineage>
</organism>
<dbReference type="AlphaFoldDB" id="A0A7S7SMU0"/>
<keyword evidence="6 8" id="KW-0472">Membrane</keyword>
<keyword evidence="7" id="KW-0813">Transport</keyword>
<evidence type="ECO:0000256" key="6">
    <source>
        <dbReference type="ARBA" id="ARBA00023136"/>
    </source>
</evidence>
<evidence type="ECO:0000256" key="4">
    <source>
        <dbReference type="ARBA" id="ARBA00022692"/>
    </source>
</evidence>
<keyword evidence="10" id="KW-1185">Reference proteome</keyword>
<comment type="similarity">
    <text evidence="2 7">Belongs to the ExbD/TolR family.</text>
</comment>
<feature type="transmembrane region" description="Helical" evidence="8">
    <location>
        <begin position="15"/>
        <end position="32"/>
    </location>
</feature>
<comment type="subcellular location">
    <subcellularLocation>
        <location evidence="1">Cell membrane</location>
        <topology evidence="1">Single-pass membrane protein</topology>
    </subcellularLocation>
    <subcellularLocation>
        <location evidence="7">Cell membrane</location>
        <topology evidence="7">Single-pass type II membrane protein</topology>
    </subcellularLocation>
</comment>
<dbReference type="GO" id="GO:0005886">
    <property type="term" value="C:plasma membrane"/>
    <property type="evidence" value="ECO:0007669"/>
    <property type="project" value="UniProtKB-SubCell"/>
</dbReference>
<evidence type="ECO:0000313" key="10">
    <source>
        <dbReference type="Proteomes" id="UP000593892"/>
    </source>
</evidence>
<proteinExistence type="inferred from homology"/>